<evidence type="ECO:0000313" key="2">
    <source>
        <dbReference type="EMBL" id="KAL2548694.1"/>
    </source>
</evidence>
<dbReference type="Proteomes" id="UP001604277">
    <property type="component" value="Unassembled WGS sequence"/>
</dbReference>
<comment type="subcellular location">
    <subcellularLocation>
        <location evidence="1">Cell membrane</location>
        <topology evidence="1">Lipid-anchor</topology>
    </subcellularLocation>
    <subcellularLocation>
        <location evidence="1">Membrane</location>
        <location evidence="1">Caveola</location>
    </subcellularLocation>
</comment>
<name>A0ABD1WG78_9LAMI</name>
<comment type="similarity">
    <text evidence="1">Belongs to the band 7/mec-2 family. Flotillin subfamily.</text>
</comment>
<evidence type="ECO:0000256" key="1">
    <source>
        <dbReference type="RuleBase" id="RU366054"/>
    </source>
</evidence>
<protein>
    <recommendedName>
        <fullName evidence="1">Flotillin-like</fullName>
    </recommendedName>
</protein>
<evidence type="ECO:0000313" key="3">
    <source>
        <dbReference type="Proteomes" id="UP001604277"/>
    </source>
</evidence>
<accession>A0ABD1WG78</accession>
<gene>
    <name evidence="2" type="ORF">Fot_10224</name>
</gene>
<dbReference type="PANTHER" id="PTHR13806">
    <property type="entry name" value="FLOTILLIN-RELATED"/>
    <property type="match status" value="1"/>
</dbReference>
<keyword evidence="3" id="KW-1185">Reference proteome</keyword>
<dbReference type="EMBL" id="JBFOLJ010000003">
    <property type="protein sequence ID" value="KAL2548694.1"/>
    <property type="molecule type" value="Genomic_DNA"/>
</dbReference>
<dbReference type="PANTHER" id="PTHR13806:SF31">
    <property type="entry name" value="FLOTILLIN-LIKE PROTEIN 1-RELATED"/>
    <property type="match status" value="1"/>
</dbReference>
<proteinExistence type="inferred from homology"/>
<reference evidence="3" key="1">
    <citation type="submission" date="2024-07" db="EMBL/GenBank/DDBJ databases">
        <title>Two chromosome-level genome assemblies of Korean endemic species Abeliophyllum distichum and Forsythia ovata (Oleaceae).</title>
        <authorList>
            <person name="Jang H."/>
        </authorList>
    </citation>
    <scope>NUCLEOTIDE SEQUENCE [LARGE SCALE GENOMIC DNA]</scope>
</reference>
<dbReference type="GO" id="GO:0005901">
    <property type="term" value="C:caveola"/>
    <property type="evidence" value="ECO:0007669"/>
    <property type="project" value="UniProtKB-SubCell"/>
</dbReference>
<dbReference type="AlphaFoldDB" id="A0ABD1WG78"/>
<dbReference type="InterPro" id="IPR027705">
    <property type="entry name" value="Flotillin_fam"/>
</dbReference>
<comment type="caution">
    <text evidence="2">The sequence shown here is derived from an EMBL/GenBank/DDBJ whole genome shotgun (WGS) entry which is preliminary data.</text>
</comment>
<sequence length="127" mass="14588">MEPKIQEANWELYKKQKSAEAYLYEKEKEAQAQKAAAGATFYGRQQIVDGELYSKKKEAKGLIAIAEAQGIYVRGRELCSPEGLLDDQWWNVSRNSQDQCGGCAWTTSQNQHLDKWRRRGSRLCRSK</sequence>
<keyword evidence="1" id="KW-1003">Cell membrane</keyword>
<organism evidence="2 3">
    <name type="scientific">Forsythia ovata</name>
    <dbReference type="NCBI Taxonomy" id="205694"/>
    <lineage>
        <taxon>Eukaryota</taxon>
        <taxon>Viridiplantae</taxon>
        <taxon>Streptophyta</taxon>
        <taxon>Embryophyta</taxon>
        <taxon>Tracheophyta</taxon>
        <taxon>Spermatophyta</taxon>
        <taxon>Magnoliopsida</taxon>
        <taxon>eudicotyledons</taxon>
        <taxon>Gunneridae</taxon>
        <taxon>Pentapetalae</taxon>
        <taxon>asterids</taxon>
        <taxon>lamiids</taxon>
        <taxon>Lamiales</taxon>
        <taxon>Oleaceae</taxon>
        <taxon>Forsythieae</taxon>
        <taxon>Forsythia</taxon>
    </lineage>
</organism>
<keyword evidence="1" id="KW-0472">Membrane</keyword>